<proteinExistence type="predicted"/>
<feature type="compositionally biased region" description="Basic and acidic residues" evidence="1">
    <location>
        <begin position="258"/>
        <end position="271"/>
    </location>
</feature>
<keyword evidence="2" id="KW-0472">Membrane</keyword>
<name>A0A3S0ZZ23_ELYCH</name>
<dbReference type="OrthoDB" id="6147951at2759"/>
<evidence type="ECO:0000256" key="3">
    <source>
        <dbReference type="SAM" id="SignalP"/>
    </source>
</evidence>
<feature type="region of interest" description="Disordered" evidence="1">
    <location>
        <begin position="251"/>
        <end position="279"/>
    </location>
</feature>
<accession>A0A3S0ZZ23</accession>
<feature type="signal peptide" evidence="3">
    <location>
        <begin position="1"/>
        <end position="25"/>
    </location>
</feature>
<keyword evidence="3" id="KW-0732">Signal</keyword>
<keyword evidence="5" id="KW-1185">Reference proteome</keyword>
<keyword evidence="2" id="KW-0812">Transmembrane</keyword>
<evidence type="ECO:0000256" key="1">
    <source>
        <dbReference type="SAM" id="MobiDB-lite"/>
    </source>
</evidence>
<dbReference type="AlphaFoldDB" id="A0A3S0ZZ23"/>
<feature type="chain" id="PRO_5018671521" evidence="3">
    <location>
        <begin position="26"/>
        <end position="279"/>
    </location>
</feature>
<protein>
    <submittedName>
        <fullName evidence="4">Uncharacterized protein</fullName>
    </submittedName>
</protein>
<sequence>MRLDPRNFSAFTILTIFLLPTKCFSDTPVDEQQEKMPVVSEGHCTFDNSAQDCVRQTDNRQAYTEQLNQEPAGDSSKSEEDYQDFLHRSMERLEGMLEESRDQVLEKLRKVVDNMAHSRDHVIKKLDALLDTVSHSRLVTEIDHLLEEVSHSKIIEDMKSLPRELKESLLLSVRNRSYAAAGIMVIATMAVLLGGSLYFAWCHHDGWSLSYDYKALGASAVAAVTGAAQGQVEGQDAVDSDGRLAQRTAAQCSIGEEAGDKADGRRSDLGKDSVSVPIL</sequence>
<evidence type="ECO:0000313" key="5">
    <source>
        <dbReference type="Proteomes" id="UP000271974"/>
    </source>
</evidence>
<feature type="transmembrane region" description="Helical" evidence="2">
    <location>
        <begin position="178"/>
        <end position="201"/>
    </location>
</feature>
<dbReference type="EMBL" id="RQTK01000051">
    <property type="protein sequence ID" value="RUS89633.1"/>
    <property type="molecule type" value="Genomic_DNA"/>
</dbReference>
<organism evidence="4 5">
    <name type="scientific">Elysia chlorotica</name>
    <name type="common">Eastern emerald elysia</name>
    <name type="synonym">Sea slug</name>
    <dbReference type="NCBI Taxonomy" id="188477"/>
    <lineage>
        <taxon>Eukaryota</taxon>
        <taxon>Metazoa</taxon>
        <taxon>Spiralia</taxon>
        <taxon>Lophotrochozoa</taxon>
        <taxon>Mollusca</taxon>
        <taxon>Gastropoda</taxon>
        <taxon>Heterobranchia</taxon>
        <taxon>Euthyneura</taxon>
        <taxon>Panpulmonata</taxon>
        <taxon>Sacoglossa</taxon>
        <taxon>Placobranchoidea</taxon>
        <taxon>Plakobranchidae</taxon>
        <taxon>Elysia</taxon>
    </lineage>
</organism>
<evidence type="ECO:0000256" key="2">
    <source>
        <dbReference type="SAM" id="Phobius"/>
    </source>
</evidence>
<evidence type="ECO:0000313" key="4">
    <source>
        <dbReference type="EMBL" id="RUS89633.1"/>
    </source>
</evidence>
<dbReference type="Proteomes" id="UP000271974">
    <property type="component" value="Unassembled WGS sequence"/>
</dbReference>
<comment type="caution">
    <text evidence="4">The sequence shown here is derived from an EMBL/GenBank/DDBJ whole genome shotgun (WGS) entry which is preliminary data.</text>
</comment>
<keyword evidence="2" id="KW-1133">Transmembrane helix</keyword>
<gene>
    <name evidence="4" type="ORF">EGW08_002651</name>
</gene>
<reference evidence="4 5" key="1">
    <citation type="submission" date="2019-01" db="EMBL/GenBank/DDBJ databases">
        <title>A draft genome assembly of the solar-powered sea slug Elysia chlorotica.</title>
        <authorList>
            <person name="Cai H."/>
            <person name="Li Q."/>
            <person name="Fang X."/>
            <person name="Li J."/>
            <person name="Curtis N.E."/>
            <person name="Altenburger A."/>
            <person name="Shibata T."/>
            <person name="Feng M."/>
            <person name="Maeda T."/>
            <person name="Schwartz J.A."/>
            <person name="Shigenobu S."/>
            <person name="Lundholm N."/>
            <person name="Nishiyama T."/>
            <person name="Yang H."/>
            <person name="Hasebe M."/>
            <person name="Li S."/>
            <person name="Pierce S.K."/>
            <person name="Wang J."/>
        </authorList>
    </citation>
    <scope>NUCLEOTIDE SEQUENCE [LARGE SCALE GENOMIC DNA]</scope>
    <source>
        <strain evidence="4">EC2010</strain>
        <tissue evidence="4">Whole organism of an adult</tissue>
    </source>
</reference>